<accession>A0ABT3JQS6</accession>
<dbReference type="RefSeq" id="WP_265145173.1">
    <property type="nucleotide sequence ID" value="NZ_JAPCHZ010000007.1"/>
</dbReference>
<dbReference type="EMBL" id="JAPCHZ010000007">
    <property type="protein sequence ID" value="MCW4453124.1"/>
    <property type="molecule type" value="Genomic_DNA"/>
</dbReference>
<protein>
    <submittedName>
        <fullName evidence="1">Uncharacterized protein</fullName>
    </submittedName>
</protein>
<reference evidence="1 2" key="1">
    <citation type="submission" date="2022-10" db="EMBL/GenBank/DDBJ databases">
        <title>Kaistella sp. BT-6-1-3.</title>
        <authorList>
            <person name="Ai J."/>
            <person name="Deng Z."/>
        </authorList>
    </citation>
    <scope>NUCLEOTIDE SEQUENCE [LARGE SCALE GENOMIC DNA]</scope>
    <source>
        <strain evidence="1 2">BT6-1-3</strain>
    </source>
</reference>
<organism evidence="1 2">
    <name type="scientific">Kaistella yananensis</name>
    <dbReference type="NCBI Taxonomy" id="2989820"/>
    <lineage>
        <taxon>Bacteria</taxon>
        <taxon>Pseudomonadati</taxon>
        <taxon>Bacteroidota</taxon>
        <taxon>Flavobacteriia</taxon>
        <taxon>Flavobacteriales</taxon>
        <taxon>Weeksellaceae</taxon>
        <taxon>Chryseobacterium group</taxon>
        <taxon>Kaistella</taxon>
    </lineage>
</organism>
<evidence type="ECO:0000313" key="2">
    <source>
        <dbReference type="Proteomes" id="UP001209107"/>
    </source>
</evidence>
<proteinExistence type="predicted"/>
<name>A0ABT3JQS6_9FLAO</name>
<comment type="caution">
    <text evidence="1">The sequence shown here is derived from an EMBL/GenBank/DDBJ whole genome shotgun (WGS) entry which is preliminary data.</text>
</comment>
<keyword evidence="2" id="KW-1185">Reference proteome</keyword>
<dbReference type="Proteomes" id="UP001209107">
    <property type="component" value="Unassembled WGS sequence"/>
</dbReference>
<gene>
    <name evidence="1" type="ORF">OK344_13015</name>
</gene>
<sequence>MKLKNVRKEIKIVQNRLEMSQAQKFQHKNWENHALKLPKRVFFKPKFFGFSDRFGVKKANIFYILT</sequence>
<evidence type="ECO:0000313" key="1">
    <source>
        <dbReference type="EMBL" id="MCW4453124.1"/>
    </source>
</evidence>